<dbReference type="Pfam" id="PF02910">
    <property type="entry name" value="Succ_DH_flav_C"/>
    <property type="match status" value="1"/>
</dbReference>
<comment type="similarity">
    <text evidence="3">Belongs to the FAD-dependent oxidoreductase 2 family. FRD/SDH subfamily.</text>
</comment>
<evidence type="ECO:0000256" key="11">
    <source>
        <dbReference type="ARBA" id="ARBA00023128"/>
    </source>
</evidence>
<keyword evidence="6" id="KW-0285">Flavoprotein</keyword>
<accession>A0ABD2N7A9</accession>
<name>A0ABD2N7A9_9CUCU</name>
<keyword evidence="10" id="KW-0560">Oxidoreductase</keyword>
<keyword evidence="5" id="KW-0813">Transport</keyword>
<evidence type="ECO:0000256" key="7">
    <source>
        <dbReference type="ARBA" id="ARBA00022792"/>
    </source>
</evidence>
<evidence type="ECO:0000259" key="13">
    <source>
        <dbReference type="Pfam" id="PF02910"/>
    </source>
</evidence>
<evidence type="ECO:0000313" key="14">
    <source>
        <dbReference type="EMBL" id="KAL3274462.1"/>
    </source>
</evidence>
<evidence type="ECO:0000256" key="4">
    <source>
        <dbReference type="ARBA" id="ARBA00012792"/>
    </source>
</evidence>
<feature type="domain" description="Fumarate reductase/succinate dehydrogenase flavoprotein-like C-terminal" evidence="13">
    <location>
        <begin position="102"/>
        <end position="242"/>
    </location>
</feature>
<dbReference type="FunFam" id="4.10.80.40:FF:000004">
    <property type="entry name" value="Succinate dehydrogenase [ubiquinone] flavoprotein subunit, mitochondrial"/>
    <property type="match status" value="1"/>
</dbReference>
<dbReference type="InterPro" id="IPR030664">
    <property type="entry name" value="SdhA/FrdA/AprA"/>
</dbReference>
<keyword evidence="7" id="KW-0999">Mitochondrion inner membrane</keyword>
<keyword evidence="11" id="KW-0496">Mitochondrion</keyword>
<protein>
    <recommendedName>
        <fullName evidence="4">succinate dehydrogenase</fullName>
        <ecNumber evidence="4">1.3.5.1</ecNumber>
    </recommendedName>
</protein>
<comment type="cofactor">
    <cofactor evidence="1">
        <name>FAD</name>
        <dbReference type="ChEBI" id="CHEBI:57692"/>
    </cofactor>
</comment>
<comment type="subcellular location">
    <subcellularLocation>
        <location evidence="2">Mitochondrion inner membrane</location>
        <topology evidence="2">Peripheral membrane protein</topology>
        <orientation evidence="2">Matrix side</orientation>
    </subcellularLocation>
</comment>
<dbReference type="AlphaFoldDB" id="A0ABD2N7A9"/>
<comment type="caution">
    <text evidence="14">The sequence shown here is derived from an EMBL/GenBank/DDBJ whole genome shotgun (WGS) entry which is preliminary data.</text>
</comment>
<dbReference type="FunFam" id="1.20.58.100:FF:000001">
    <property type="entry name" value="Succinate dehydrogenase flavoprotein subunit (SdhA)"/>
    <property type="match status" value="1"/>
</dbReference>
<dbReference type="InterPro" id="IPR037099">
    <property type="entry name" value="Fum_R/Succ_DH_flav-like_C_sf"/>
</dbReference>
<proteinExistence type="inferred from homology"/>
<dbReference type="Gene3D" id="4.10.80.40">
    <property type="entry name" value="succinate dehydrogenase protein domain"/>
    <property type="match status" value="1"/>
</dbReference>
<evidence type="ECO:0000256" key="8">
    <source>
        <dbReference type="ARBA" id="ARBA00022827"/>
    </source>
</evidence>
<evidence type="ECO:0000256" key="12">
    <source>
        <dbReference type="ARBA" id="ARBA00023136"/>
    </source>
</evidence>
<evidence type="ECO:0000256" key="6">
    <source>
        <dbReference type="ARBA" id="ARBA00022630"/>
    </source>
</evidence>
<keyword evidence="12" id="KW-0472">Membrane</keyword>
<gene>
    <name evidence="14" type="ORF">HHI36_015849</name>
</gene>
<evidence type="ECO:0000256" key="2">
    <source>
        <dbReference type="ARBA" id="ARBA00004443"/>
    </source>
</evidence>
<keyword evidence="9" id="KW-0249">Electron transport</keyword>
<evidence type="ECO:0000313" key="15">
    <source>
        <dbReference type="Proteomes" id="UP001516400"/>
    </source>
</evidence>
<evidence type="ECO:0000256" key="9">
    <source>
        <dbReference type="ARBA" id="ARBA00022982"/>
    </source>
</evidence>
<keyword evidence="15" id="KW-1185">Reference proteome</keyword>
<evidence type="ECO:0000256" key="5">
    <source>
        <dbReference type="ARBA" id="ARBA00022448"/>
    </source>
</evidence>
<dbReference type="Gene3D" id="1.20.58.100">
    <property type="entry name" value="Fumarate reductase/succinate dehydrogenase flavoprotein-like, C-terminal domain"/>
    <property type="match status" value="1"/>
</dbReference>
<dbReference type="SUPFAM" id="SSF46977">
    <property type="entry name" value="Succinate dehydrogenase/fumarate reductase flavoprotein C-terminal domain"/>
    <property type="match status" value="1"/>
</dbReference>
<dbReference type="GO" id="GO:0008177">
    <property type="term" value="F:succinate dehydrogenase (quinone) activity"/>
    <property type="evidence" value="ECO:0007669"/>
    <property type="project" value="UniProtKB-EC"/>
</dbReference>
<dbReference type="EC" id="1.3.5.1" evidence="4"/>
<sequence length="264" mass="31578">MDLFSETDFRDFYCYLRVKQASHSQNSQTSKVPSVTLSMWDAHKDFYRDLLLAPYPRLMLPITTHHSSHQHKMRKYAGQSTVRNLHWCRYANGRYPTHMIRVKMQKTMHKYAAIFRSEDYLNEGCKKMLEIYQMYKELKTVDRSMTFNSDLVEAWELNNLMMNCVQTIFAARERRESRGAHFRHDFPNRIDEYDYSKPLQGQKKKSFNEHFRKHSLTRLNFQTGEVYLDFRPVIDKTLDEVECPPIPQLLENIESILLCKNDQV</sequence>
<dbReference type="EMBL" id="JABFTP020000062">
    <property type="protein sequence ID" value="KAL3274462.1"/>
    <property type="molecule type" value="Genomic_DNA"/>
</dbReference>
<dbReference type="InterPro" id="IPR015939">
    <property type="entry name" value="Fum_Rdtase/Succ_DH_flav-like_C"/>
</dbReference>
<organism evidence="14 15">
    <name type="scientific">Cryptolaemus montrouzieri</name>
    <dbReference type="NCBI Taxonomy" id="559131"/>
    <lineage>
        <taxon>Eukaryota</taxon>
        <taxon>Metazoa</taxon>
        <taxon>Ecdysozoa</taxon>
        <taxon>Arthropoda</taxon>
        <taxon>Hexapoda</taxon>
        <taxon>Insecta</taxon>
        <taxon>Pterygota</taxon>
        <taxon>Neoptera</taxon>
        <taxon>Endopterygota</taxon>
        <taxon>Coleoptera</taxon>
        <taxon>Polyphaga</taxon>
        <taxon>Cucujiformia</taxon>
        <taxon>Coccinelloidea</taxon>
        <taxon>Coccinellidae</taxon>
        <taxon>Scymninae</taxon>
        <taxon>Scymnini</taxon>
        <taxon>Cryptolaemus</taxon>
    </lineage>
</organism>
<evidence type="ECO:0000256" key="1">
    <source>
        <dbReference type="ARBA" id="ARBA00001974"/>
    </source>
</evidence>
<dbReference type="GO" id="GO:0005743">
    <property type="term" value="C:mitochondrial inner membrane"/>
    <property type="evidence" value="ECO:0007669"/>
    <property type="project" value="UniProtKB-SubCell"/>
</dbReference>
<evidence type="ECO:0000256" key="3">
    <source>
        <dbReference type="ARBA" id="ARBA00008040"/>
    </source>
</evidence>
<keyword evidence="8" id="KW-0274">FAD</keyword>
<dbReference type="Proteomes" id="UP001516400">
    <property type="component" value="Unassembled WGS sequence"/>
</dbReference>
<dbReference type="PANTHER" id="PTHR11632:SF51">
    <property type="entry name" value="SUCCINATE DEHYDROGENASE [UBIQUINONE] FLAVOPROTEIN SUBUNIT, MITOCHONDRIAL"/>
    <property type="match status" value="1"/>
</dbReference>
<evidence type="ECO:0000256" key="10">
    <source>
        <dbReference type="ARBA" id="ARBA00023002"/>
    </source>
</evidence>
<reference evidence="14 15" key="1">
    <citation type="journal article" date="2021" name="BMC Biol.">
        <title>Horizontally acquired antibacterial genes associated with adaptive radiation of ladybird beetles.</title>
        <authorList>
            <person name="Li H.S."/>
            <person name="Tang X.F."/>
            <person name="Huang Y.H."/>
            <person name="Xu Z.Y."/>
            <person name="Chen M.L."/>
            <person name="Du X.Y."/>
            <person name="Qiu B.Y."/>
            <person name="Chen P.T."/>
            <person name="Zhang W."/>
            <person name="Slipinski A."/>
            <person name="Escalona H.E."/>
            <person name="Waterhouse R.M."/>
            <person name="Zwick A."/>
            <person name="Pang H."/>
        </authorList>
    </citation>
    <scope>NUCLEOTIDE SEQUENCE [LARGE SCALE GENOMIC DNA]</scope>
    <source>
        <strain evidence="14">SYSU2018</strain>
    </source>
</reference>
<dbReference type="PANTHER" id="PTHR11632">
    <property type="entry name" value="SUCCINATE DEHYDROGENASE 2 FLAVOPROTEIN SUBUNIT"/>
    <property type="match status" value="1"/>
</dbReference>